<dbReference type="GO" id="GO:0030261">
    <property type="term" value="P:chromosome condensation"/>
    <property type="evidence" value="ECO:0007669"/>
    <property type="project" value="TreeGrafter"/>
</dbReference>
<dbReference type="PANTHER" id="PTHR11467:SF162">
    <property type="entry name" value="HMG-Y-RELATED PROTEIN A"/>
    <property type="match status" value="1"/>
</dbReference>
<dbReference type="GO" id="GO:0006334">
    <property type="term" value="P:nucleosome assembly"/>
    <property type="evidence" value="ECO:0007669"/>
    <property type="project" value="InterPro"/>
</dbReference>
<name>A0AAV3QVF1_LITER</name>
<dbReference type="Proteomes" id="UP001454036">
    <property type="component" value="Unassembled WGS sequence"/>
</dbReference>
<dbReference type="SMART" id="SM00526">
    <property type="entry name" value="H15"/>
    <property type="match status" value="1"/>
</dbReference>
<dbReference type="SMART" id="SM00384">
    <property type="entry name" value="AT_hook"/>
    <property type="match status" value="4"/>
</dbReference>
<organism evidence="6 7">
    <name type="scientific">Lithospermum erythrorhizon</name>
    <name type="common">Purple gromwell</name>
    <name type="synonym">Lithospermum officinale var. erythrorhizon</name>
    <dbReference type="NCBI Taxonomy" id="34254"/>
    <lineage>
        <taxon>Eukaryota</taxon>
        <taxon>Viridiplantae</taxon>
        <taxon>Streptophyta</taxon>
        <taxon>Embryophyta</taxon>
        <taxon>Tracheophyta</taxon>
        <taxon>Spermatophyta</taxon>
        <taxon>Magnoliopsida</taxon>
        <taxon>eudicotyledons</taxon>
        <taxon>Gunneridae</taxon>
        <taxon>Pentapetalae</taxon>
        <taxon>asterids</taxon>
        <taxon>lamiids</taxon>
        <taxon>Boraginales</taxon>
        <taxon>Boraginaceae</taxon>
        <taxon>Boraginoideae</taxon>
        <taxon>Lithospermeae</taxon>
        <taxon>Lithospermum</taxon>
    </lineage>
</organism>
<feature type="compositionally biased region" description="Basic residues" evidence="4">
    <location>
        <begin position="124"/>
        <end position="135"/>
    </location>
</feature>
<keyword evidence="3" id="KW-0539">Nucleus</keyword>
<comment type="caution">
    <text evidence="6">The sequence shown here is derived from an EMBL/GenBank/DDBJ whole genome shotgun (WGS) entry which is preliminary data.</text>
</comment>
<dbReference type="Gene3D" id="1.10.10.10">
    <property type="entry name" value="Winged helix-like DNA-binding domain superfamily/Winged helix DNA-binding domain"/>
    <property type="match status" value="1"/>
</dbReference>
<dbReference type="InterPro" id="IPR036388">
    <property type="entry name" value="WH-like_DNA-bd_sf"/>
</dbReference>
<sequence length="177" mass="18984">MANLPPVPEMIMTAIETLNEKTGSEKSTIQTHIESNYTSLPVDFSDLLSTHLEELKQNGQLTMVNDCYKKVDSDVPIDVTVPLRRGRGRPPKPKPALPSGYEALLARPRGRPPKPHHPLPGGSGRKRGRPPKAGKPRGGPIGVSVTATGEKRGRGRPPKARTAEVAPIDIEVANGGT</sequence>
<evidence type="ECO:0000259" key="5">
    <source>
        <dbReference type="PROSITE" id="PS51504"/>
    </source>
</evidence>
<evidence type="ECO:0000256" key="1">
    <source>
        <dbReference type="ARBA" id="ARBA00004123"/>
    </source>
</evidence>
<gene>
    <name evidence="6" type="ORF">LIER_22179</name>
</gene>
<dbReference type="GO" id="GO:0003690">
    <property type="term" value="F:double-stranded DNA binding"/>
    <property type="evidence" value="ECO:0007669"/>
    <property type="project" value="TreeGrafter"/>
</dbReference>
<proteinExistence type="predicted"/>
<evidence type="ECO:0000313" key="6">
    <source>
        <dbReference type="EMBL" id="GAA0167191.1"/>
    </source>
</evidence>
<dbReference type="InterPro" id="IPR017956">
    <property type="entry name" value="AT_hook_DNA-bd_motif"/>
</dbReference>
<keyword evidence="7" id="KW-1185">Reference proteome</keyword>
<dbReference type="PANTHER" id="PTHR11467">
    <property type="entry name" value="HISTONE H1"/>
    <property type="match status" value="1"/>
</dbReference>
<feature type="compositionally biased region" description="Basic residues" evidence="4">
    <location>
        <begin position="108"/>
        <end position="117"/>
    </location>
</feature>
<evidence type="ECO:0000256" key="3">
    <source>
        <dbReference type="ARBA" id="ARBA00023242"/>
    </source>
</evidence>
<dbReference type="PROSITE" id="PS51504">
    <property type="entry name" value="H15"/>
    <property type="match status" value="1"/>
</dbReference>
<feature type="domain" description="H15" evidence="5">
    <location>
        <begin position="3"/>
        <end position="72"/>
    </location>
</feature>
<protein>
    <submittedName>
        <fullName evidence="6">Chromatin/chromatin-binding, or -regulatory protein</fullName>
    </submittedName>
</protein>
<dbReference type="GO" id="GO:0045910">
    <property type="term" value="P:negative regulation of DNA recombination"/>
    <property type="evidence" value="ECO:0007669"/>
    <property type="project" value="TreeGrafter"/>
</dbReference>
<dbReference type="InterPro" id="IPR005818">
    <property type="entry name" value="Histone_H1/H5_H15"/>
</dbReference>
<dbReference type="EMBL" id="BAABME010005998">
    <property type="protein sequence ID" value="GAA0167191.1"/>
    <property type="molecule type" value="Genomic_DNA"/>
</dbReference>
<reference evidence="6 7" key="1">
    <citation type="submission" date="2024-01" db="EMBL/GenBank/DDBJ databases">
        <title>The complete chloroplast genome sequence of Lithospermum erythrorhizon: insights into the phylogenetic relationship among Boraginaceae species and the maternal lineages of purple gromwells.</title>
        <authorList>
            <person name="Okada T."/>
            <person name="Watanabe K."/>
        </authorList>
    </citation>
    <scope>NUCLEOTIDE SEQUENCE [LARGE SCALE GENOMIC DNA]</scope>
</reference>
<dbReference type="Pfam" id="PF00538">
    <property type="entry name" value="Linker_histone"/>
    <property type="match status" value="1"/>
</dbReference>
<dbReference type="AlphaFoldDB" id="A0AAV3QVF1"/>
<dbReference type="GO" id="GO:0000786">
    <property type="term" value="C:nucleosome"/>
    <property type="evidence" value="ECO:0007669"/>
    <property type="project" value="InterPro"/>
</dbReference>
<evidence type="ECO:0000256" key="4">
    <source>
        <dbReference type="SAM" id="MobiDB-lite"/>
    </source>
</evidence>
<evidence type="ECO:0000256" key="2">
    <source>
        <dbReference type="ARBA" id="ARBA00023125"/>
    </source>
</evidence>
<dbReference type="PRINTS" id="PR00929">
    <property type="entry name" value="ATHOOK"/>
</dbReference>
<dbReference type="SUPFAM" id="SSF46785">
    <property type="entry name" value="Winged helix' DNA-binding domain"/>
    <property type="match status" value="1"/>
</dbReference>
<dbReference type="GO" id="GO:0031492">
    <property type="term" value="F:nucleosomal DNA binding"/>
    <property type="evidence" value="ECO:0007669"/>
    <property type="project" value="TreeGrafter"/>
</dbReference>
<dbReference type="GO" id="GO:0005730">
    <property type="term" value="C:nucleolus"/>
    <property type="evidence" value="ECO:0007669"/>
    <property type="project" value="TreeGrafter"/>
</dbReference>
<comment type="subcellular location">
    <subcellularLocation>
        <location evidence="1">Nucleus</location>
    </subcellularLocation>
</comment>
<accession>A0AAV3QVF1</accession>
<keyword evidence="2" id="KW-0238">DNA-binding</keyword>
<feature type="region of interest" description="Disordered" evidence="4">
    <location>
        <begin position="81"/>
        <end position="177"/>
    </location>
</feature>
<evidence type="ECO:0000313" key="7">
    <source>
        <dbReference type="Proteomes" id="UP001454036"/>
    </source>
</evidence>
<dbReference type="InterPro" id="IPR036390">
    <property type="entry name" value="WH_DNA-bd_sf"/>
</dbReference>